<evidence type="ECO:0000313" key="3">
    <source>
        <dbReference type="Proteomes" id="UP001156141"/>
    </source>
</evidence>
<dbReference type="Gene3D" id="1.25.40.10">
    <property type="entry name" value="Tetratricopeptide repeat domain"/>
    <property type="match status" value="3"/>
</dbReference>
<comment type="caution">
    <text evidence="2">The sequence shown here is derived from an EMBL/GenBank/DDBJ whole genome shotgun (WGS) entry which is preliminary data.</text>
</comment>
<dbReference type="SUPFAM" id="SSF48452">
    <property type="entry name" value="TPR-like"/>
    <property type="match status" value="2"/>
</dbReference>
<dbReference type="PANTHER" id="PTHR12558">
    <property type="entry name" value="CELL DIVISION CYCLE 16,23,27"/>
    <property type="match status" value="1"/>
</dbReference>
<feature type="chain" id="PRO_5045680175" evidence="1">
    <location>
        <begin position="18"/>
        <end position="592"/>
    </location>
</feature>
<gene>
    <name evidence="2" type="ORF">MKW35_06870</name>
</gene>
<proteinExistence type="predicted"/>
<organism evidence="2 3">
    <name type="scientific">Aestuariibaculum lutulentum</name>
    <dbReference type="NCBI Taxonomy" id="2920935"/>
    <lineage>
        <taxon>Bacteria</taxon>
        <taxon>Pseudomonadati</taxon>
        <taxon>Bacteroidota</taxon>
        <taxon>Flavobacteriia</taxon>
        <taxon>Flavobacteriales</taxon>
        <taxon>Flavobacteriaceae</taxon>
    </lineage>
</organism>
<sequence>MRCLIILFLIVSSAAFSQSDVLAREYFNNGDFEKALFEYKKLYAESPSNVNYINQIVTTHQELEQYTEAEVFLLKLIERINYPAFKVDLGYNYQLKGDMENARFYYDEALKSIEERPSNVFAVSKSFQNHTLLNETIQAYEKAMVLNPEYNFNLQLAQLNGELGNIEEMFVGYVDFAEANPIALSNVKRFISEFISENDDNENNVIFRKILLKKLQQEPQILWNELLSWLFIQQKDYNKAFMQEKAIFMRQPESLDKIEDLAEITISEDELDIAKDILMFIIENAQDTEVLLNAHYNLIQIETRQTPKEDYSAIDKKYQDLFNQYGVSLLTFKLQLGYAHFLAFTNNEPDKATKFLEDTLKLPLNEMQKAEVKLELGDILVLQEKFNNALIYYTQIQRNLKNSTISQEARFKVAKTSYYKGDFKWAESQLNILKASTSQLIANDALDLKLLITDNKYDSDSLQTALKLYAKADLLAFQNKEEEAIGLLNKILNEHKTEAIIPQALFKQAQLFEALEQFEQAKANYETIVENYSDGILVDDALFSIADIYEHILNQPEKAKSYYEQIIFNHADSIYFVDARKRYRALRGDFIN</sequence>
<keyword evidence="3" id="KW-1185">Reference proteome</keyword>
<keyword evidence="1" id="KW-0732">Signal</keyword>
<feature type="signal peptide" evidence="1">
    <location>
        <begin position="1"/>
        <end position="17"/>
    </location>
</feature>
<reference evidence="2" key="1">
    <citation type="submission" date="2022-02" db="EMBL/GenBank/DDBJ databases">
        <title>Aestuariibaculum sp., a marine bacterium isolated from sediment in Guangxi.</title>
        <authorList>
            <person name="Ying J."/>
        </authorList>
    </citation>
    <scope>NUCLEOTIDE SEQUENCE</scope>
    <source>
        <strain evidence="2">L182</strain>
    </source>
</reference>
<evidence type="ECO:0000313" key="2">
    <source>
        <dbReference type="EMBL" id="MCH4552336.1"/>
    </source>
</evidence>
<dbReference type="InterPro" id="IPR011990">
    <property type="entry name" value="TPR-like_helical_dom_sf"/>
</dbReference>
<dbReference type="PANTHER" id="PTHR12558:SF13">
    <property type="entry name" value="CELL DIVISION CYCLE PROTEIN 27 HOMOLOG"/>
    <property type="match status" value="1"/>
</dbReference>
<accession>A0ABS9RHB3</accession>
<dbReference type="Proteomes" id="UP001156141">
    <property type="component" value="Unassembled WGS sequence"/>
</dbReference>
<name>A0ABS9RHB3_9FLAO</name>
<dbReference type="SMART" id="SM00028">
    <property type="entry name" value="TPR"/>
    <property type="match status" value="5"/>
</dbReference>
<protein>
    <submittedName>
        <fullName evidence="2">Tetratricopeptide repeat protein</fullName>
    </submittedName>
</protein>
<dbReference type="Pfam" id="PF13181">
    <property type="entry name" value="TPR_8"/>
    <property type="match status" value="1"/>
</dbReference>
<dbReference type="Pfam" id="PF13174">
    <property type="entry name" value="TPR_6"/>
    <property type="match status" value="2"/>
</dbReference>
<dbReference type="InterPro" id="IPR019734">
    <property type="entry name" value="TPR_rpt"/>
</dbReference>
<dbReference type="EMBL" id="JAKVQD010000001">
    <property type="protein sequence ID" value="MCH4552336.1"/>
    <property type="molecule type" value="Genomic_DNA"/>
</dbReference>
<dbReference type="RefSeq" id="WP_240572641.1">
    <property type="nucleotide sequence ID" value="NZ_CP136709.1"/>
</dbReference>
<evidence type="ECO:0000256" key="1">
    <source>
        <dbReference type="SAM" id="SignalP"/>
    </source>
</evidence>